<evidence type="ECO:0000256" key="2">
    <source>
        <dbReference type="ARBA" id="ARBA00022527"/>
    </source>
</evidence>
<dbReference type="Pfam" id="PF00069">
    <property type="entry name" value="Pkinase"/>
    <property type="match status" value="1"/>
</dbReference>
<dbReference type="PROSITE" id="PS50011">
    <property type="entry name" value="PROTEIN_KINASE_DOM"/>
    <property type="match status" value="1"/>
</dbReference>
<dbReference type="GeneID" id="68093516"/>
<dbReference type="FunFam" id="1.10.510.10:FF:000279">
    <property type="entry name" value="Non-specific serine/threonine protein kinase"/>
    <property type="match status" value="1"/>
</dbReference>
<evidence type="ECO:0000259" key="12">
    <source>
        <dbReference type="PROSITE" id="PS50011"/>
    </source>
</evidence>
<evidence type="ECO:0000256" key="7">
    <source>
        <dbReference type="ARBA" id="ARBA00047899"/>
    </source>
</evidence>
<dbReference type="CDD" id="cd14003">
    <property type="entry name" value="STKc_AMPK-like"/>
    <property type="match status" value="1"/>
</dbReference>
<keyword evidence="5" id="KW-0418">Kinase</keyword>
<dbReference type="InterPro" id="IPR011009">
    <property type="entry name" value="Kinase-like_dom_sf"/>
</dbReference>
<dbReference type="SMART" id="SM00220">
    <property type="entry name" value="S_TKc"/>
    <property type="match status" value="1"/>
</dbReference>
<proteinExistence type="inferred from homology"/>
<feature type="binding site" evidence="9">
    <location>
        <position position="46"/>
    </location>
    <ligand>
        <name>ATP</name>
        <dbReference type="ChEBI" id="CHEBI:30616"/>
    </ligand>
</feature>
<dbReference type="GO" id="GO:0004674">
    <property type="term" value="F:protein serine/threonine kinase activity"/>
    <property type="evidence" value="ECO:0007669"/>
    <property type="project" value="UniProtKB-KW"/>
</dbReference>
<evidence type="ECO:0000313" key="14">
    <source>
        <dbReference type="Proteomes" id="UP000816034"/>
    </source>
</evidence>
<reference evidence="13 14" key="1">
    <citation type="journal article" date="2018" name="BMC Genomics">
        <title>The genome of Naegleria lovaniensis, the basis for a comparative approach to unravel pathogenicity factors of the human pathogenic amoeba N. fowleri.</title>
        <authorList>
            <person name="Liechti N."/>
            <person name="Schurch N."/>
            <person name="Bruggmann R."/>
            <person name="Wittwer M."/>
        </authorList>
    </citation>
    <scope>NUCLEOTIDE SEQUENCE [LARGE SCALE GENOMIC DNA]</scope>
    <source>
        <strain evidence="13 14">ATCC 30569</strain>
    </source>
</reference>
<sequence length="474" mass="53711">MVKIVANYEIMRTLGQGKYSKVKFGRDLETGETYAIKIMNLSYIKKEQMETQLKREIAIMKIMKHPNIVKLKEVLQTENNMYVIMELVTGGELFDRIVAAEKFDEITARRYFHQLVSAVEYCHNQGIAHRDLKPENLLLDSTDRLKITDFGLSSIVPNKLGKSQLLKTTCGTPNYVSPEVIKEKGYDGFISDIWSLGVILYVMLTGRLPFDDRNINVLFKKIESGKVDYPIHLSKEAKHLISSMLQVNPKKRYTIAQIKASKWFQIGYKEEFAVIMPHIQSKIELSNSDIKNAVKDSFYKEVDQLPSSSTPKPPSEVRMNAFDLASQFVMGSISKMATGQDALLIRRQTRLVALGKTEEISEKVFQILKNERANPKFKGTTLIKCYMNMADTVITMNVAILKTVSDSLLIIEFRRGKGNFLAFHQFFRHVASKMSDFVVSANSQGPKSNSPTSSNEQQTQSSSTEVVTTDAPKQ</sequence>
<comment type="caution">
    <text evidence="13">The sequence shown here is derived from an EMBL/GenBank/DDBJ whole genome shotgun (WGS) entry which is preliminary data.</text>
</comment>
<evidence type="ECO:0000256" key="11">
    <source>
        <dbReference type="SAM" id="MobiDB-lite"/>
    </source>
</evidence>
<keyword evidence="14" id="KW-1185">Reference proteome</keyword>
<organism evidence="13 14">
    <name type="scientific">Naegleria lovaniensis</name>
    <name type="common">Amoeba</name>
    <dbReference type="NCBI Taxonomy" id="51637"/>
    <lineage>
        <taxon>Eukaryota</taxon>
        <taxon>Discoba</taxon>
        <taxon>Heterolobosea</taxon>
        <taxon>Tetramitia</taxon>
        <taxon>Eutetramitia</taxon>
        <taxon>Vahlkampfiidae</taxon>
        <taxon>Naegleria</taxon>
    </lineage>
</organism>
<gene>
    <name evidence="13" type="ORF">C9374_001060</name>
</gene>
<evidence type="ECO:0000256" key="3">
    <source>
        <dbReference type="ARBA" id="ARBA00022679"/>
    </source>
</evidence>
<accession>A0AA88KLS7</accession>
<dbReference type="GO" id="GO:0005524">
    <property type="term" value="F:ATP binding"/>
    <property type="evidence" value="ECO:0007669"/>
    <property type="project" value="UniProtKB-UniRule"/>
</dbReference>
<evidence type="ECO:0000256" key="4">
    <source>
        <dbReference type="ARBA" id="ARBA00022741"/>
    </source>
</evidence>
<dbReference type="SUPFAM" id="SSF56112">
    <property type="entry name" value="Protein kinase-like (PK-like)"/>
    <property type="match status" value="1"/>
</dbReference>
<evidence type="ECO:0000256" key="8">
    <source>
        <dbReference type="ARBA" id="ARBA00048679"/>
    </source>
</evidence>
<dbReference type="PROSITE" id="PS00108">
    <property type="entry name" value="PROTEIN_KINASE_ST"/>
    <property type="match status" value="1"/>
</dbReference>
<feature type="region of interest" description="Disordered" evidence="11">
    <location>
        <begin position="440"/>
        <end position="474"/>
    </location>
</feature>
<dbReference type="InterPro" id="IPR000719">
    <property type="entry name" value="Prot_kinase_dom"/>
</dbReference>
<feature type="compositionally biased region" description="Low complexity" evidence="11">
    <location>
        <begin position="448"/>
        <end position="474"/>
    </location>
</feature>
<dbReference type="EMBL" id="PYSW02000011">
    <property type="protein sequence ID" value="KAG2388210.1"/>
    <property type="molecule type" value="Genomic_DNA"/>
</dbReference>
<dbReference type="FunFam" id="3.30.200.20:FF:000042">
    <property type="entry name" value="Aurora kinase A"/>
    <property type="match status" value="1"/>
</dbReference>
<dbReference type="PANTHER" id="PTHR43895:SF32">
    <property type="entry name" value="SERINE_THREONINE-PROTEIN KINASE CHK1"/>
    <property type="match status" value="1"/>
</dbReference>
<dbReference type="PROSITE" id="PS00107">
    <property type="entry name" value="PROTEIN_KINASE_ATP"/>
    <property type="match status" value="1"/>
</dbReference>
<dbReference type="PANTHER" id="PTHR43895">
    <property type="entry name" value="CALCIUM/CALMODULIN-DEPENDENT PROTEIN KINASE KINASE-RELATED"/>
    <property type="match status" value="1"/>
</dbReference>
<evidence type="ECO:0000256" key="10">
    <source>
        <dbReference type="RuleBase" id="RU000304"/>
    </source>
</evidence>
<comment type="similarity">
    <text evidence="10">Belongs to the protein kinase superfamily.</text>
</comment>
<evidence type="ECO:0000256" key="1">
    <source>
        <dbReference type="ARBA" id="ARBA00012513"/>
    </source>
</evidence>
<evidence type="ECO:0000313" key="13">
    <source>
        <dbReference type="EMBL" id="KAG2388210.1"/>
    </source>
</evidence>
<comment type="catalytic activity">
    <reaction evidence="7">
        <text>L-threonyl-[protein] + ATP = O-phospho-L-threonyl-[protein] + ADP + H(+)</text>
        <dbReference type="Rhea" id="RHEA:46608"/>
        <dbReference type="Rhea" id="RHEA-COMP:11060"/>
        <dbReference type="Rhea" id="RHEA-COMP:11605"/>
        <dbReference type="ChEBI" id="CHEBI:15378"/>
        <dbReference type="ChEBI" id="CHEBI:30013"/>
        <dbReference type="ChEBI" id="CHEBI:30616"/>
        <dbReference type="ChEBI" id="CHEBI:61977"/>
        <dbReference type="ChEBI" id="CHEBI:456216"/>
        <dbReference type="EC" id="2.7.11.1"/>
    </reaction>
</comment>
<dbReference type="GO" id="GO:0007165">
    <property type="term" value="P:signal transduction"/>
    <property type="evidence" value="ECO:0007669"/>
    <property type="project" value="TreeGrafter"/>
</dbReference>
<comment type="catalytic activity">
    <reaction evidence="8">
        <text>L-seryl-[protein] + ATP = O-phospho-L-seryl-[protein] + ADP + H(+)</text>
        <dbReference type="Rhea" id="RHEA:17989"/>
        <dbReference type="Rhea" id="RHEA-COMP:9863"/>
        <dbReference type="Rhea" id="RHEA-COMP:11604"/>
        <dbReference type="ChEBI" id="CHEBI:15378"/>
        <dbReference type="ChEBI" id="CHEBI:29999"/>
        <dbReference type="ChEBI" id="CHEBI:30616"/>
        <dbReference type="ChEBI" id="CHEBI:83421"/>
        <dbReference type="ChEBI" id="CHEBI:456216"/>
        <dbReference type="EC" id="2.7.11.1"/>
    </reaction>
</comment>
<keyword evidence="2 10" id="KW-0723">Serine/threonine-protein kinase</keyword>
<dbReference type="Gene3D" id="3.30.310.80">
    <property type="entry name" value="Kinase associated domain 1, KA1"/>
    <property type="match status" value="1"/>
</dbReference>
<evidence type="ECO:0000256" key="9">
    <source>
        <dbReference type="PROSITE-ProRule" id="PRU10141"/>
    </source>
</evidence>
<name>A0AA88KLS7_NAELO</name>
<protein>
    <recommendedName>
        <fullName evidence="1">non-specific serine/threonine protein kinase</fullName>
        <ecNumber evidence="1">2.7.11.1</ecNumber>
    </recommendedName>
</protein>
<keyword evidence="3" id="KW-0808">Transferase</keyword>
<dbReference type="EC" id="2.7.11.1" evidence="1"/>
<evidence type="ECO:0000256" key="6">
    <source>
        <dbReference type="ARBA" id="ARBA00022840"/>
    </source>
</evidence>
<feature type="domain" description="Protein kinase" evidence="12">
    <location>
        <begin position="8"/>
        <end position="264"/>
    </location>
</feature>
<dbReference type="RefSeq" id="XP_044552202.1">
    <property type="nucleotide sequence ID" value="XM_044686162.1"/>
</dbReference>
<dbReference type="InterPro" id="IPR017441">
    <property type="entry name" value="Protein_kinase_ATP_BS"/>
</dbReference>
<dbReference type="InterPro" id="IPR008271">
    <property type="entry name" value="Ser/Thr_kinase_AS"/>
</dbReference>
<keyword evidence="6 9" id="KW-0067">ATP-binding</keyword>
<evidence type="ECO:0000256" key="5">
    <source>
        <dbReference type="ARBA" id="ARBA00022777"/>
    </source>
</evidence>
<dbReference type="AlphaFoldDB" id="A0AA88KLS7"/>
<dbReference type="Proteomes" id="UP000816034">
    <property type="component" value="Unassembled WGS sequence"/>
</dbReference>
<dbReference type="Gene3D" id="1.10.510.10">
    <property type="entry name" value="Transferase(Phosphotransferase) domain 1"/>
    <property type="match status" value="1"/>
</dbReference>
<keyword evidence="4 9" id="KW-0547">Nucleotide-binding</keyword>